<proteinExistence type="predicted"/>
<feature type="compositionally biased region" description="Basic and acidic residues" evidence="1">
    <location>
        <begin position="976"/>
        <end position="992"/>
    </location>
</feature>
<dbReference type="Pfam" id="PF03212">
    <property type="entry name" value="Pertactin"/>
    <property type="match status" value="2"/>
</dbReference>
<feature type="region of interest" description="Disordered" evidence="1">
    <location>
        <begin position="426"/>
        <end position="492"/>
    </location>
</feature>
<dbReference type="NCBIfam" id="TIGR01414">
    <property type="entry name" value="autotrans_barl"/>
    <property type="match status" value="3"/>
</dbReference>
<dbReference type="Gene3D" id="2.40.128.130">
    <property type="entry name" value="Autotransporter beta-domain"/>
    <property type="match status" value="1"/>
</dbReference>
<dbReference type="RefSeq" id="WP_015397866.1">
    <property type="nucleotide sequence ID" value="NC_020300.1"/>
</dbReference>
<keyword evidence="5" id="KW-1185">Reference proteome</keyword>
<feature type="compositionally biased region" description="Basic and acidic residues" evidence="1">
    <location>
        <begin position="1068"/>
        <end position="1084"/>
    </location>
</feature>
<dbReference type="eggNOG" id="COG3468">
    <property type="taxonomic scope" value="Bacteria"/>
</dbReference>
<dbReference type="InterPro" id="IPR036709">
    <property type="entry name" value="Autotransporte_beta_dom_sf"/>
</dbReference>
<feature type="compositionally biased region" description="Basic and acidic residues" evidence="1">
    <location>
        <begin position="1022"/>
        <end position="1038"/>
    </location>
</feature>
<dbReference type="OrthoDB" id="7920344at2"/>
<dbReference type="SMART" id="SM00869">
    <property type="entry name" value="Autotransporter"/>
    <property type="match status" value="1"/>
</dbReference>
<dbReference type="InterPro" id="IPR051551">
    <property type="entry name" value="Autotransporter_adhesion"/>
</dbReference>
<feature type="domain" description="Autotransporter" evidence="3">
    <location>
        <begin position="1392"/>
        <end position="1660"/>
    </location>
</feature>
<evidence type="ECO:0000313" key="5">
    <source>
        <dbReference type="Proteomes" id="UP000011729"/>
    </source>
</evidence>
<evidence type="ECO:0000256" key="1">
    <source>
        <dbReference type="SAM" id="MobiDB-lite"/>
    </source>
</evidence>
<dbReference type="PATRIC" id="fig|1094489.3.peg.589"/>
<feature type="signal peptide" evidence="2">
    <location>
        <begin position="1"/>
        <end position="22"/>
    </location>
</feature>
<evidence type="ECO:0000313" key="4">
    <source>
        <dbReference type="EMBL" id="AGF74358.1"/>
    </source>
</evidence>
<dbReference type="Proteomes" id="UP000011729">
    <property type="component" value="Chromosome"/>
</dbReference>
<dbReference type="PANTHER" id="PTHR35037:SF7">
    <property type="entry name" value="AUTOTRANSPORTER"/>
    <property type="match status" value="1"/>
</dbReference>
<feature type="compositionally biased region" description="Polar residues" evidence="1">
    <location>
        <begin position="897"/>
        <end position="906"/>
    </location>
</feature>
<dbReference type="InterPro" id="IPR012332">
    <property type="entry name" value="Autotransporter_pectin_lyase_C"/>
</dbReference>
<dbReference type="KEGG" id="baus:BAnh1_04790"/>
<dbReference type="InterPro" id="IPR005546">
    <property type="entry name" value="Autotransporte_beta"/>
</dbReference>
<dbReference type="STRING" id="1094489.BAnh1_04790"/>
<accession>M1NSP1</accession>
<protein>
    <submittedName>
        <fullName evidence="4">Putative pertactin family virulence factor/autotransporter</fullName>
    </submittedName>
</protein>
<dbReference type="GO" id="GO:0019867">
    <property type="term" value="C:outer membrane"/>
    <property type="evidence" value="ECO:0007669"/>
    <property type="project" value="InterPro"/>
</dbReference>
<dbReference type="SUPFAM" id="SSF51126">
    <property type="entry name" value="Pectin lyase-like"/>
    <property type="match status" value="2"/>
</dbReference>
<dbReference type="InterPro" id="IPR030930">
    <property type="entry name" value="AIDA"/>
</dbReference>
<dbReference type="InterPro" id="IPR006315">
    <property type="entry name" value="OM_autotransptr_brl_dom"/>
</dbReference>
<dbReference type="InterPro" id="IPR017868">
    <property type="entry name" value="Filamin/ABP280_repeat-like"/>
</dbReference>
<feature type="compositionally biased region" description="Low complexity" evidence="1">
    <location>
        <begin position="483"/>
        <end position="492"/>
    </location>
</feature>
<dbReference type="HOGENOM" id="CLU_002318_5_2_5"/>
<keyword evidence="2" id="KW-0732">Signal</keyword>
<sequence length="1660" mass="178170">MRYKLIFSVLMMNSFLVQTAGAGMSVEEFVEKFPANAPKIPANFSFGVKFFGKTASNGGAVELVENGGVSVGSEIKKGMKQIVTHGGNSFWPRITGGAQFVYEEDGASSAFKEDSFRRKSASSSAIIHGNGGVSGQQNIYNGGESWDTRIGPGGVQNVFGTGEHLGGTASNTVVYEGGRQNIWGGGRANTVTLGNGSKQVIYLGGSAENLTIESGGSSWVQSSTKLGGTTKINEGGHLYLFTGGNGGHLTKGEVALENGWSNEEVFSVNDSSSRVNIDNLNGDGGTISFSSVGPDGRFSELHIDNLSGSSHFNFRVNAGEGRGDYLFVKKGAGNHTVSVVDTGIEATNSFSQVSGSPFGIDLITDRSGGANFTLEGSSAGSIRAVDRGAYMYNLSQRSGGKGSEKIWYLSAAGNRTGRLRDLSRISVSRPPFPDDVMTRLSGGGRESGGHSSDISFLVVSPGGRDDKKNRGRSSRHVTRGLESTDFSSSSSTLSSSLMTKKLYDSMTLNQEVSKGRSLITTLFSRGTKVGDGGVEVVEHGGYSTSATINTGGKQIVKDGGSASGTKIEGGEQFIHGERGFFSSFEEGNFRKYSGSYGDFVSGTESTKGKQNVYDSGVAWGAHIGRGGVQNVFGRHGRPGGAASNTTVYDGGQQNIFEGGKAEGVIVKEGGKQAVYSGGFTKELTIGNGGHSWIFSGAKLGGGIKVDTGGGLHLFTGDNTPYSTKEEIPLSGRVNEEVFFSGANNSWFDIEKLSGGGTVNFESVGYDERFSTLYVGDLSGSLHFNFRINYGGHRSDYLIVKNGSGNHTINVIDTGIEVADSVSLKHSLVSELNLIFDRSGGANFTLKNPLGGEISTIDSGAYMYILRSRTKISHKRKRDTENEGKIWYLVAATGAQGTHQSGESFSQRRVKKGPQVSASSSSLPGGSSLISFSDEGQKQSRRRPPRHVNDQPRVSVPSRHKPGPHLPPGGLSPISFDGREDNGWKQKPDQPSRRKDKPRVSVPSRHKPGPHLPPGGLSPISFDGREDNGWKQKPDQPSRRKDKPRVSVPSRHKPGPHLPPGGLSPISFDGREDNGWKQKPDQPSRRKDKPRVSVPSRHKPGPHLPPGGLSPISFDGREDNGWKQKPDQPSRRKDKPRVSVPSRHKPGPHLPPGGLSPISFDGKEDNGWKQGQRRSRRHVVEDTQIADLSAVSPSILERRANGADVFESGLKRPEVSASSALMSDDKDDAVMVAFDSKLMSDDATVVFGDETLDLSDDKNDAAMVASDPELMSDDATVAMFGDGTLDLSDDKNDAVMVVSDDANSGETEHQVRSARNVNQRLRVPASSSVSRPEHEAVQVISPEGWNPSLGKPRVSLLLTAPSTDAVLSMAAATGLIFHNEVQSLRSGRGILDKNKKGTALWTSMIKSKEQIAAGHAHFKLEQTGVILGLGHLREFVSGEVYIGGFGSYDQARIVHARDGVSDVSTYGVGAYATYFDHNGWYLDSVVKYNYYQNDLKAISTNKLPIKGAYNQWAVGASFETGYRLYAGKDTWMQPYGQLTWSHVEGQTLKLSNGMIGEIAPSASLRSEVGLSVGHELTFGVDTSLTAYATVSWLREYIDNNHTVINKVHKFTTDLSRDVGKLGVGLSGFLHDKLTFYAEAHYMKGYKTEQSLQGILGIRYNF</sequence>
<feature type="compositionally biased region" description="Low complexity" evidence="1">
    <location>
        <begin position="916"/>
        <end position="932"/>
    </location>
</feature>
<dbReference type="PROSITE" id="PS50194">
    <property type="entry name" value="FILAMIN_REPEAT"/>
    <property type="match status" value="1"/>
</dbReference>
<dbReference type="EMBL" id="CP003123">
    <property type="protein sequence ID" value="AGF74358.1"/>
    <property type="molecule type" value="Genomic_DNA"/>
</dbReference>
<gene>
    <name evidence="4" type="ordered locus">BAnh1_04790</name>
</gene>
<dbReference type="SUPFAM" id="SSF103515">
    <property type="entry name" value="Autotransporter"/>
    <property type="match status" value="1"/>
</dbReference>
<feature type="region of interest" description="Disordered" evidence="1">
    <location>
        <begin position="897"/>
        <end position="1180"/>
    </location>
</feature>
<feature type="compositionally biased region" description="Basic residues" evidence="1">
    <location>
        <begin position="469"/>
        <end position="478"/>
    </location>
</feature>
<feature type="chain" id="PRO_5004016540" evidence="2">
    <location>
        <begin position="23"/>
        <end position="1660"/>
    </location>
</feature>
<evidence type="ECO:0000259" key="3">
    <source>
        <dbReference type="PROSITE" id="PS51208"/>
    </source>
</evidence>
<dbReference type="InterPro" id="IPR004899">
    <property type="entry name" value="Pertactin_central"/>
</dbReference>
<dbReference type="Pfam" id="PF03797">
    <property type="entry name" value="Autotransporter"/>
    <property type="match status" value="1"/>
</dbReference>
<feature type="compositionally biased region" description="Basic and acidic residues" evidence="1">
    <location>
        <begin position="1114"/>
        <end position="1130"/>
    </location>
</feature>
<dbReference type="Gene3D" id="2.160.20.20">
    <property type="match status" value="2"/>
</dbReference>
<dbReference type="PROSITE" id="PS51208">
    <property type="entry name" value="AUTOTRANSPORTER"/>
    <property type="match status" value="1"/>
</dbReference>
<name>M1NSP1_BARAA</name>
<dbReference type="NCBIfam" id="TIGR04415">
    <property type="entry name" value="O_hepto_targRPT"/>
    <property type="match status" value="2"/>
</dbReference>
<reference evidence="4 5" key="1">
    <citation type="journal article" date="2013" name="PLoS Genet.">
        <title>A gene transfer agent and a dynamic repertoire of secretion systems hold the keys to the explosive radiation of the emerging pathogen Bartonella.</title>
        <authorList>
            <person name="Guy L."/>
            <person name="Nystedt B."/>
            <person name="Toft C."/>
            <person name="Zaremba-Niedzwiedzka K."/>
            <person name="Berglund E.C."/>
            <person name="Granberg F."/>
            <person name="Naslund K."/>
            <person name="Eriksson A.S."/>
            <person name="Andersson S.G."/>
        </authorList>
    </citation>
    <scope>NUCLEOTIDE SEQUENCE [LARGE SCALE GENOMIC DNA]</scope>
    <source>
        <strain evidence="4 5">Aust/NH1</strain>
    </source>
</reference>
<dbReference type="PANTHER" id="PTHR35037">
    <property type="entry name" value="C-TERMINAL REGION OF AIDA-LIKE PROTEIN"/>
    <property type="match status" value="1"/>
</dbReference>
<dbReference type="InterPro" id="IPR011050">
    <property type="entry name" value="Pectin_lyase_fold/virulence"/>
</dbReference>
<organism evidence="4 5">
    <name type="scientific">Bartonella australis (strain Aust/NH1)</name>
    <dbReference type="NCBI Taxonomy" id="1094489"/>
    <lineage>
        <taxon>Bacteria</taxon>
        <taxon>Pseudomonadati</taxon>
        <taxon>Pseudomonadota</taxon>
        <taxon>Alphaproteobacteria</taxon>
        <taxon>Hyphomicrobiales</taxon>
        <taxon>Bartonellaceae</taxon>
        <taxon>Bartonella</taxon>
    </lineage>
</organism>
<evidence type="ECO:0000256" key="2">
    <source>
        <dbReference type="SAM" id="SignalP"/>
    </source>
</evidence>